<comment type="caution">
    <text evidence="3">The sequence shown here is derived from an EMBL/GenBank/DDBJ whole genome shotgun (WGS) entry which is preliminary data.</text>
</comment>
<evidence type="ECO:0000313" key="4">
    <source>
        <dbReference type="Proteomes" id="UP000177159"/>
    </source>
</evidence>
<name>A0A1F7GW99_9BACT</name>
<evidence type="ECO:0000313" key="3">
    <source>
        <dbReference type="EMBL" id="OGK23191.1"/>
    </source>
</evidence>
<dbReference type="Pfam" id="PF01370">
    <property type="entry name" value="Epimerase"/>
    <property type="match status" value="1"/>
</dbReference>
<dbReference type="Gene3D" id="3.40.50.720">
    <property type="entry name" value="NAD(P)-binding Rossmann-like Domain"/>
    <property type="match status" value="1"/>
</dbReference>
<gene>
    <name evidence="3" type="ORF">A3C24_00850</name>
</gene>
<proteinExistence type="inferred from homology"/>
<evidence type="ECO:0000256" key="1">
    <source>
        <dbReference type="ARBA" id="ARBA00007637"/>
    </source>
</evidence>
<dbReference type="EMBL" id="MFZM01000024">
    <property type="protein sequence ID" value="OGK23191.1"/>
    <property type="molecule type" value="Genomic_DNA"/>
</dbReference>
<dbReference type="InterPro" id="IPR001509">
    <property type="entry name" value="Epimerase_deHydtase"/>
</dbReference>
<accession>A0A1F7GW99</accession>
<organism evidence="3 4">
    <name type="scientific">Candidatus Roizmanbacteria bacterium RIFCSPHIGHO2_02_FULL_37_24</name>
    <dbReference type="NCBI Taxonomy" id="1802037"/>
    <lineage>
        <taxon>Bacteria</taxon>
        <taxon>Candidatus Roizmaniibacteriota</taxon>
    </lineage>
</organism>
<feature type="domain" description="NAD-dependent epimerase/dehydratase" evidence="2">
    <location>
        <begin position="5"/>
        <end position="238"/>
    </location>
</feature>
<dbReference type="InterPro" id="IPR036291">
    <property type="entry name" value="NAD(P)-bd_dom_sf"/>
</dbReference>
<comment type="similarity">
    <text evidence="1">Belongs to the NAD(P)-dependent epimerase/dehydratase family.</text>
</comment>
<dbReference type="AlphaFoldDB" id="A0A1F7GW99"/>
<dbReference type="SUPFAM" id="SSF51735">
    <property type="entry name" value="NAD(P)-binding Rossmann-fold domains"/>
    <property type="match status" value="1"/>
</dbReference>
<dbReference type="Proteomes" id="UP000177159">
    <property type="component" value="Unassembled WGS sequence"/>
</dbReference>
<dbReference type="PANTHER" id="PTHR43000">
    <property type="entry name" value="DTDP-D-GLUCOSE 4,6-DEHYDRATASE-RELATED"/>
    <property type="match status" value="1"/>
</dbReference>
<evidence type="ECO:0000259" key="2">
    <source>
        <dbReference type="Pfam" id="PF01370"/>
    </source>
</evidence>
<reference evidence="3 4" key="1">
    <citation type="journal article" date="2016" name="Nat. Commun.">
        <title>Thousands of microbial genomes shed light on interconnected biogeochemical processes in an aquifer system.</title>
        <authorList>
            <person name="Anantharaman K."/>
            <person name="Brown C.T."/>
            <person name="Hug L.A."/>
            <person name="Sharon I."/>
            <person name="Castelle C.J."/>
            <person name="Probst A.J."/>
            <person name="Thomas B.C."/>
            <person name="Singh A."/>
            <person name="Wilkins M.J."/>
            <person name="Karaoz U."/>
            <person name="Brodie E.L."/>
            <person name="Williams K.H."/>
            <person name="Hubbard S.S."/>
            <person name="Banfield J.F."/>
        </authorList>
    </citation>
    <scope>NUCLEOTIDE SEQUENCE [LARGE SCALE GENOMIC DNA]</scope>
</reference>
<protein>
    <recommendedName>
        <fullName evidence="2">NAD-dependent epimerase/dehydratase domain-containing protein</fullName>
    </recommendedName>
</protein>
<sequence length="309" mass="34935">MKGPIAIFGSGGFVGSHLAKYLLKQRKDIIAFSHDPQKAWRLKEMCIPSKNISRCDLTNLKQVTFVLKKYQPKTIFNLAAYGAYSWEQDIEKIYDVNFTSTVNLIETLKKASFSLYVHAGSQSEYGLNAAGPTEKGELIPNSHYAVSKTGVSHLITFYGKVMKLPVIHLRLYSVYGPLEEKGRLVPTLMSSVKKGALPPFVDSKISRDFIYIDDVIDAFLTVTEKVKKKHYGETFNIATGKKTTMEELAYLAKKLFNITSSPRFNSIQKRDWDVTDWYGNPAKMKREFGWKSQVSLKEGLLKTFSNTEG</sequence>